<sequence length="284" mass="31934">MQHRRKMFSKLEMGAFAQLFNRSGYVLDFSTADFNAFTMDSIGVPLCGHYGLSKGKSMLAYLDEADPIDATRLLLDLFEYYEFHFRPEFDSAAADEFNSYKHEKGKRGLYAKCKEIADRERAGASYLQPSVRYLQKEFSSEFMNDRISLLIEMRESDPTEAIGKSKELIESCCKTILGKMQISANKNWDLNKLVKETMKALSITTETVTGNNREAGIVKQILGSLSGLATGVAEFRNEYGCGHGREAGFLALPVRHAKLAVGSSITLVEYLWETYNWRSGGNQS</sequence>
<dbReference type="InterPro" id="IPR026001">
    <property type="entry name" value="Abi-like_C"/>
</dbReference>
<reference evidence="2 3" key="1">
    <citation type="journal article" date="2018" name="Elife">
        <title>Discovery and characterization of a prevalent human gut bacterial enzyme sufficient for the inactivation of a family of plant toxins.</title>
        <authorList>
            <person name="Koppel N."/>
            <person name="Bisanz J.E."/>
            <person name="Pandelia M.E."/>
            <person name="Turnbaugh P.J."/>
            <person name="Balskus E.P."/>
        </authorList>
    </citation>
    <scope>NUCLEOTIDE SEQUENCE [LARGE SCALE GENOMIC DNA]</scope>
    <source>
        <strain evidence="2 3">OB21 GAM31</strain>
    </source>
</reference>
<gene>
    <name evidence="2" type="ORF">C1881_08400</name>
</gene>
<dbReference type="AlphaFoldDB" id="A0A369LEV4"/>
<dbReference type="Pfam" id="PF14355">
    <property type="entry name" value="Abi_C"/>
    <property type="match status" value="1"/>
</dbReference>
<evidence type="ECO:0000313" key="3">
    <source>
        <dbReference type="Proteomes" id="UP000253975"/>
    </source>
</evidence>
<comment type="caution">
    <text evidence="2">The sequence shown here is derived from an EMBL/GenBank/DDBJ whole genome shotgun (WGS) entry which is preliminary data.</text>
</comment>
<accession>A0A369LEV4</accession>
<name>A0A369LEV4_9ACTN</name>
<protein>
    <recommendedName>
        <fullName evidence="1">Abortive infection protein-like C-terminal domain-containing protein</fullName>
    </recommendedName>
</protein>
<organism evidence="2 3">
    <name type="scientific">Slackia isoflavoniconvertens</name>
    <dbReference type="NCBI Taxonomy" id="572010"/>
    <lineage>
        <taxon>Bacteria</taxon>
        <taxon>Bacillati</taxon>
        <taxon>Actinomycetota</taxon>
        <taxon>Coriobacteriia</taxon>
        <taxon>Eggerthellales</taxon>
        <taxon>Eggerthellaceae</taxon>
        <taxon>Slackia</taxon>
    </lineage>
</organism>
<evidence type="ECO:0000259" key="1">
    <source>
        <dbReference type="Pfam" id="PF14355"/>
    </source>
</evidence>
<proteinExistence type="predicted"/>
<feature type="domain" description="Abortive infection protein-like C-terminal" evidence="1">
    <location>
        <begin position="192"/>
        <end position="273"/>
    </location>
</feature>
<dbReference type="EMBL" id="PPTO01000014">
    <property type="protein sequence ID" value="RDB56538.1"/>
    <property type="molecule type" value="Genomic_DNA"/>
</dbReference>
<dbReference type="Proteomes" id="UP000253975">
    <property type="component" value="Unassembled WGS sequence"/>
</dbReference>
<evidence type="ECO:0000313" key="2">
    <source>
        <dbReference type="EMBL" id="RDB56538.1"/>
    </source>
</evidence>